<dbReference type="GO" id="GO:0005507">
    <property type="term" value="F:copper ion binding"/>
    <property type="evidence" value="ECO:0007669"/>
    <property type="project" value="InterPro"/>
</dbReference>
<evidence type="ECO:0000256" key="4">
    <source>
        <dbReference type="ARBA" id="ARBA00022448"/>
    </source>
</evidence>
<keyword evidence="4" id="KW-0813">Transport</keyword>
<dbReference type="GO" id="GO:0004129">
    <property type="term" value="F:cytochrome-c oxidase activity"/>
    <property type="evidence" value="ECO:0007669"/>
    <property type="project" value="UniProtKB-EC"/>
</dbReference>
<dbReference type="PANTHER" id="PTHR22888">
    <property type="entry name" value="CYTOCHROME C OXIDASE, SUBUNIT II"/>
    <property type="match status" value="1"/>
</dbReference>
<evidence type="ECO:0000256" key="9">
    <source>
        <dbReference type="ARBA" id="ARBA00022989"/>
    </source>
</evidence>
<dbReference type="PRINTS" id="PR01166">
    <property type="entry name" value="CYCOXIDASEII"/>
</dbReference>
<evidence type="ECO:0000256" key="8">
    <source>
        <dbReference type="ARBA" id="ARBA00022982"/>
    </source>
</evidence>
<keyword evidence="9 13" id="KW-1133">Transmembrane helix</keyword>
<dbReference type="Gene3D" id="2.60.40.420">
    <property type="entry name" value="Cupredoxins - blue copper proteins"/>
    <property type="match status" value="1"/>
</dbReference>
<reference evidence="15 16" key="1">
    <citation type="submission" date="2015-04" db="EMBL/GenBank/DDBJ databases">
        <title>Genome sequence of aromatic hydrocarbons-degrading Sphingobium chungbukense DJ77.</title>
        <authorList>
            <person name="Kim Y.-C."/>
            <person name="Chae J.-C."/>
        </authorList>
    </citation>
    <scope>NUCLEOTIDE SEQUENCE [LARGE SCALE GENOMIC DNA]</scope>
    <source>
        <strain evidence="15 16">DJ77</strain>
    </source>
</reference>
<comment type="caution">
    <text evidence="15">The sequence shown here is derived from an EMBL/GenBank/DDBJ whole genome shotgun (WGS) entry which is preliminary data.</text>
</comment>
<proteinExistence type="inferred from homology"/>
<gene>
    <name evidence="15" type="ORF">YP76_08915</name>
</gene>
<dbReference type="InterPro" id="IPR036257">
    <property type="entry name" value="Cyt_c_oxidase_su2_TM_sf"/>
</dbReference>
<evidence type="ECO:0000256" key="5">
    <source>
        <dbReference type="ARBA" id="ARBA00022692"/>
    </source>
</evidence>
<accession>A0A0M3AWL3</accession>
<dbReference type="EMBL" id="LBIC01000003">
    <property type="protein sequence ID" value="KKW92989.1"/>
    <property type="molecule type" value="Genomic_DNA"/>
</dbReference>
<dbReference type="InterPro" id="IPR002429">
    <property type="entry name" value="CcO_II-like_C"/>
</dbReference>
<comment type="subcellular location">
    <subcellularLocation>
        <location evidence="1">Membrane</location>
        <topology evidence="1">Multi-pass membrane protein</topology>
    </subcellularLocation>
</comment>
<feature type="domain" description="Cytochrome oxidase subunit II copper A binding" evidence="14">
    <location>
        <begin position="117"/>
        <end position="259"/>
    </location>
</feature>
<evidence type="ECO:0000313" key="15">
    <source>
        <dbReference type="EMBL" id="KKW92989.1"/>
    </source>
</evidence>
<protein>
    <recommendedName>
        <fullName evidence="3">cytochrome-c oxidase</fullName>
        <ecNumber evidence="3">7.1.1.9</ecNumber>
    </recommendedName>
</protein>
<evidence type="ECO:0000256" key="12">
    <source>
        <dbReference type="ARBA" id="ARBA00047816"/>
    </source>
</evidence>
<dbReference type="SUPFAM" id="SSF49503">
    <property type="entry name" value="Cupredoxins"/>
    <property type="match status" value="1"/>
</dbReference>
<dbReference type="EC" id="7.1.1.9" evidence="3"/>
<evidence type="ECO:0000256" key="11">
    <source>
        <dbReference type="ARBA" id="ARBA00023136"/>
    </source>
</evidence>
<sequence length="294" mass="32326">MPVAVAIAMLVVGSVAFHLFSPWWRTPIASNWGSIDSALDVTLWICAAAFVGLNLFLAWTLVKYRHRPEYRGLRHKAHYEPENASLEKRLTFWTAIGIAGMLAPGLAAWGKYVSVPHEATVIEAVGQQWQWSFRYPGPDGVLGAAGVKFVTQDNGLGLDPLDPYGRDDIVVESGDLHLPIGKSVKIVLRSKDVLHDFYVPEFRAKMDLVPGIVTYFWLTPTKTGTFDILCAELCGTGHHAMRGKVVVEDPKAFARWQAQQTSFGQILAEAPPAAMSILIIKANACSTPASWSIR</sequence>
<evidence type="ECO:0000256" key="7">
    <source>
        <dbReference type="ARBA" id="ARBA00022967"/>
    </source>
</evidence>
<dbReference type="Gene3D" id="1.10.287.90">
    <property type="match status" value="1"/>
</dbReference>
<dbReference type="InterPro" id="IPR008972">
    <property type="entry name" value="Cupredoxin"/>
</dbReference>
<dbReference type="InterPro" id="IPR045187">
    <property type="entry name" value="CcO_II"/>
</dbReference>
<dbReference type="STRING" id="56193.YP76_08915"/>
<name>A0A0M3AWL3_9SPHN</name>
<dbReference type="GO" id="GO:0042773">
    <property type="term" value="P:ATP synthesis coupled electron transport"/>
    <property type="evidence" value="ECO:0007669"/>
    <property type="project" value="TreeGrafter"/>
</dbReference>
<dbReference type="InterPro" id="IPR001505">
    <property type="entry name" value="Copper_CuA"/>
</dbReference>
<dbReference type="Pfam" id="PF00116">
    <property type="entry name" value="COX2"/>
    <property type="match status" value="1"/>
</dbReference>
<keyword evidence="6" id="KW-0479">Metal-binding</keyword>
<keyword evidence="8" id="KW-0249">Electron transport</keyword>
<evidence type="ECO:0000256" key="1">
    <source>
        <dbReference type="ARBA" id="ARBA00004141"/>
    </source>
</evidence>
<keyword evidence="5 13" id="KW-0812">Transmembrane</keyword>
<keyword evidence="7" id="KW-1278">Translocase</keyword>
<dbReference type="PANTHER" id="PTHR22888:SF9">
    <property type="entry name" value="CYTOCHROME C OXIDASE SUBUNIT 2"/>
    <property type="match status" value="1"/>
</dbReference>
<evidence type="ECO:0000256" key="6">
    <source>
        <dbReference type="ARBA" id="ARBA00022723"/>
    </source>
</evidence>
<dbReference type="GO" id="GO:0016020">
    <property type="term" value="C:membrane"/>
    <property type="evidence" value="ECO:0007669"/>
    <property type="project" value="UniProtKB-SubCell"/>
</dbReference>
<comment type="catalytic activity">
    <reaction evidence="12">
        <text>4 Fe(II)-[cytochrome c] + O2 + 8 H(+)(in) = 4 Fe(III)-[cytochrome c] + 2 H2O + 4 H(+)(out)</text>
        <dbReference type="Rhea" id="RHEA:11436"/>
        <dbReference type="Rhea" id="RHEA-COMP:10350"/>
        <dbReference type="Rhea" id="RHEA-COMP:14399"/>
        <dbReference type="ChEBI" id="CHEBI:15377"/>
        <dbReference type="ChEBI" id="CHEBI:15378"/>
        <dbReference type="ChEBI" id="CHEBI:15379"/>
        <dbReference type="ChEBI" id="CHEBI:29033"/>
        <dbReference type="ChEBI" id="CHEBI:29034"/>
        <dbReference type="EC" id="7.1.1.9"/>
    </reaction>
</comment>
<keyword evidence="11 13" id="KW-0472">Membrane</keyword>
<comment type="similarity">
    <text evidence="2">Belongs to the cytochrome c oxidase subunit 2 family.</text>
</comment>
<dbReference type="Proteomes" id="UP000033874">
    <property type="component" value="Unassembled WGS sequence"/>
</dbReference>
<evidence type="ECO:0000259" key="14">
    <source>
        <dbReference type="PROSITE" id="PS50857"/>
    </source>
</evidence>
<dbReference type="RefSeq" id="WP_046763197.1">
    <property type="nucleotide sequence ID" value="NZ_LBIC01000003.1"/>
</dbReference>
<feature type="transmembrane region" description="Helical" evidence="13">
    <location>
        <begin position="41"/>
        <end position="62"/>
    </location>
</feature>
<organism evidence="15 16">
    <name type="scientific">Sphingobium chungbukense</name>
    <dbReference type="NCBI Taxonomy" id="56193"/>
    <lineage>
        <taxon>Bacteria</taxon>
        <taxon>Pseudomonadati</taxon>
        <taxon>Pseudomonadota</taxon>
        <taxon>Alphaproteobacteria</taxon>
        <taxon>Sphingomonadales</taxon>
        <taxon>Sphingomonadaceae</taxon>
        <taxon>Sphingobium</taxon>
    </lineage>
</organism>
<keyword evidence="10" id="KW-0186">Copper</keyword>
<evidence type="ECO:0000313" key="16">
    <source>
        <dbReference type="Proteomes" id="UP000033874"/>
    </source>
</evidence>
<dbReference type="PATRIC" id="fig|56193.3.peg.1847"/>
<dbReference type="AlphaFoldDB" id="A0A0M3AWL3"/>
<evidence type="ECO:0000256" key="3">
    <source>
        <dbReference type="ARBA" id="ARBA00012949"/>
    </source>
</evidence>
<evidence type="ECO:0000256" key="2">
    <source>
        <dbReference type="ARBA" id="ARBA00007866"/>
    </source>
</evidence>
<dbReference type="PROSITE" id="PS50857">
    <property type="entry name" value="COX2_CUA"/>
    <property type="match status" value="1"/>
</dbReference>
<evidence type="ECO:0000256" key="10">
    <source>
        <dbReference type="ARBA" id="ARBA00023008"/>
    </source>
</evidence>
<dbReference type="PROSITE" id="PS00078">
    <property type="entry name" value="COX2"/>
    <property type="match status" value="1"/>
</dbReference>
<evidence type="ECO:0000256" key="13">
    <source>
        <dbReference type="SAM" id="Phobius"/>
    </source>
</evidence>
<dbReference type="CDD" id="cd13919">
    <property type="entry name" value="CuRO_HCO_II_like_5"/>
    <property type="match status" value="1"/>
</dbReference>
<keyword evidence="16" id="KW-1185">Reference proteome</keyword>